<dbReference type="PANTHER" id="PTHR11851:SF49">
    <property type="entry name" value="MITOCHONDRIAL-PROCESSING PEPTIDASE SUBUNIT ALPHA"/>
    <property type="match status" value="1"/>
</dbReference>
<dbReference type="AlphaFoldDB" id="A0A932EP47"/>
<dbReference type="InterPro" id="IPR007863">
    <property type="entry name" value="Peptidase_M16_C"/>
</dbReference>
<reference evidence="4" key="1">
    <citation type="submission" date="2020-07" db="EMBL/GenBank/DDBJ databases">
        <title>Huge and variable diversity of episymbiotic CPR bacteria and DPANN archaea in groundwater ecosystems.</title>
        <authorList>
            <person name="He C.Y."/>
            <person name="Keren R."/>
            <person name="Whittaker M."/>
            <person name="Farag I.F."/>
            <person name="Doudna J."/>
            <person name="Cate J.H.D."/>
            <person name="Banfield J.F."/>
        </authorList>
    </citation>
    <scope>NUCLEOTIDE SEQUENCE</scope>
    <source>
        <strain evidence="4">NC_groundwater_580_Pr5_B-0.1um_64_19</strain>
    </source>
</reference>
<dbReference type="Pfam" id="PF05193">
    <property type="entry name" value="Peptidase_M16_C"/>
    <property type="match status" value="1"/>
</dbReference>
<evidence type="ECO:0000259" key="3">
    <source>
        <dbReference type="Pfam" id="PF05193"/>
    </source>
</evidence>
<dbReference type="SUPFAM" id="SSF63411">
    <property type="entry name" value="LuxS/MPP-like metallohydrolase"/>
    <property type="match status" value="2"/>
</dbReference>
<dbReference type="InterPro" id="IPR011765">
    <property type="entry name" value="Pept_M16_N"/>
</dbReference>
<dbReference type="EMBL" id="JACPNR010000004">
    <property type="protein sequence ID" value="MBI2677879.1"/>
    <property type="molecule type" value="Genomic_DNA"/>
</dbReference>
<feature type="domain" description="Peptidase M16 C-terminal" evidence="3">
    <location>
        <begin position="224"/>
        <end position="366"/>
    </location>
</feature>
<comment type="caution">
    <text evidence="4">The sequence shown here is derived from an EMBL/GenBank/DDBJ whole genome shotgun (WGS) entry which is preliminary data.</text>
</comment>
<evidence type="ECO:0000313" key="5">
    <source>
        <dbReference type="Proteomes" id="UP000779809"/>
    </source>
</evidence>
<feature type="domain" description="Peptidase M16 N-terminal" evidence="2">
    <location>
        <begin position="52"/>
        <end position="207"/>
    </location>
</feature>
<dbReference type="Gene3D" id="3.30.830.10">
    <property type="entry name" value="Metalloenzyme, LuxS/M16 peptidase-like"/>
    <property type="match status" value="2"/>
</dbReference>
<dbReference type="GO" id="GO:0046872">
    <property type="term" value="F:metal ion binding"/>
    <property type="evidence" value="ECO:0007669"/>
    <property type="project" value="InterPro"/>
</dbReference>
<organism evidence="4 5">
    <name type="scientific">Candidatus Korobacter versatilis</name>
    <dbReference type="NCBI Taxonomy" id="658062"/>
    <lineage>
        <taxon>Bacteria</taxon>
        <taxon>Pseudomonadati</taxon>
        <taxon>Acidobacteriota</taxon>
        <taxon>Terriglobia</taxon>
        <taxon>Terriglobales</taxon>
        <taxon>Candidatus Korobacteraceae</taxon>
        <taxon>Candidatus Korobacter</taxon>
    </lineage>
</organism>
<dbReference type="InterPro" id="IPR050361">
    <property type="entry name" value="MPP/UQCRC_Complex"/>
</dbReference>
<evidence type="ECO:0000256" key="1">
    <source>
        <dbReference type="ARBA" id="ARBA00007261"/>
    </source>
</evidence>
<dbReference type="Proteomes" id="UP000779809">
    <property type="component" value="Unassembled WGS sequence"/>
</dbReference>
<protein>
    <submittedName>
        <fullName evidence="4">Insulinase family protein</fullName>
    </submittedName>
</protein>
<dbReference type="InterPro" id="IPR011249">
    <property type="entry name" value="Metalloenz_LuxS/M16"/>
</dbReference>
<accession>A0A932EP47</accession>
<proteinExistence type="inferred from homology"/>
<dbReference type="Pfam" id="PF00675">
    <property type="entry name" value="Peptidase_M16"/>
    <property type="match status" value="1"/>
</dbReference>
<sequence length="485" mass="54078">MLASVAFSQAAPESKPMKPGVIAQHVAPAGGAKIYPYPIITRTLPNGLRVMVVPAHEFKDAATFATLVMAGSRNEVHKGKTGLAHLFEHIMFLHEHGGKPGGYETEMKRMGADNNAFTDYDMTFYHPTTFTKNLFAQTGANGERLPGVIELEAERFKGLKLDQKDFQTEAGAVLGEYRRIFSFPEEKMIEDLSPVAFPSHPYGHTVIGYRDDVEKMPEAWDVAWEFYRNYYSPKSVALIVAGDVDPEQVFAEVHKYYADWKPVTPPAIPAEQEPDGEKTVHVKWESDVSPKLMVGYHTPAMKPGTKDAAVGIVLNELLTSRSAPLFQRLRYQKQTATDFGMFSQPDSTDAHWMLLSADLVQERFQKEGQPYVHDVRKDIIDGVEALQHFSTEKDAAKTLAVVKSKVKNDFLAGMNNTLSVATITGAYYRFTQDPEAIDHAFAALKTLTPKDVDEYAKKYFTEKRRVTATLWHDAAPAAAPKTEGK</sequence>
<evidence type="ECO:0000259" key="2">
    <source>
        <dbReference type="Pfam" id="PF00675"/>
    </source>
</evidence>
<name>A0A932EP47_9BACT</name>
<evidence type="ECO:0000313" key="4">
    <source>
        <dbReference type="EMBL" id="MBI2677879.1"/>
    </source>
</evidence>
<gene>
    <name evidence="4" type="ORF">HYX28_03770</name>
</gene>
<dbReference type="PANTHER" id="PTHR11851">
    <property type="entry name" value="METALLOPROTEASE"/>
    <property type="match status" value="1"/>
</dbReference>
<comment type="similarity">
    <text evidence="1">Belongs to the peptidase M16 family.</text>
</comment>